<evidence type="ECO:0000313" key="2">
    <source>
        <dbReference type="EMBL" id="QSS65637.1"/>
    </source>
</evidence>
<dbReference type="Proteomes" id="UP000663671">
    <property type="component" value="Chromosome 3"/>
</dbReference>
<dbReference type="VEuPathDB" id="FungiDB:I7I51_06483"/>
<name>A0A8A1MNK3_AJECA</name>
<feature type="compositionally biased region" description="Low complexity" evidence="1">
    <location>
        <begin position="54"/>
        <end position="65"/>
    </location>
</feature>
<protein>
    <submittedName>
        <fullName evidence="2">Uncharacterized protein</fullName>
    </submittedName>
</protein>
<organism evidence="2 3">
    <name type="scientific">Ajellomyces capsulatus</name>
    <name type="common">Darling's disease fungus</name>
    <name type="synonym">Histoplasma capsulatum</name>
    <dbReference type="NCBI Taxonomy" id="5037"/>
    <lineage>
        <taxon>Eukaryota</taxon>
        <taxon>Fungi</taxon>
        <taxon>Dikarya</taxon>
        <taxon>Ascomycota</taxon>
        <taxon>Pezizomycotina</taxon>
        <taxon>Eurotiomycetes</taxon>
        <taxon>Eurotiomycetidae</taxon>
        <taxon>Onygenales</taxon>
        <taxon>Ajellomycetaceae</taxon>
        <taxon>Histoplasma</taxon>
    </lineage>
</organism>
<evidence type="ECO:0000256" key="1">
    <source>
        <dbReference type="SAM" id="MobiDB-lite"/>
    </source>
</evidence>
<proteinExistence type="predicted"/>
<dbReference type="AlphaFoldDB" id="A0A8A1MNK3"/>
<feature type="region of interest" description="Disordered" evidence="1">
    <location>
        <begin position="35"/>
        <end position="65"/>
    </location>
</feature>
<accession>A0A8A1MNK3</accession>
<gene>
    <name evidence="2" type="ORF">I7I51_06483</name>
</gene>
<reference evidence="2" key="1">
    <citation type="submission" date="2021-01" db="EMBL/GenBank/DDBJ databases">
        <title>Chromosome-level genome assembly of a human fungal pathogen reveals clustering of transcriptionally co-regulated genes.</title>
        <authorList>
            <person name="Voorhies M."/>
            <person name="Cohen S."/>
            <person name="Shea T.P."/>
            <person name="Petrus S."/>
            <person name="Munoz J.F."/>
            <person name="Poplawski S."/>
            <person name="Goldman W.E."/>
            <person name="Michael T."/>
            <person name="Cuomo C.A."/>
            <person name="Sil A."/>
            <person name="Beyhan S."/>
        </authorList>
    </citation>
    <scope>NUCLEOTIDE SEQUENCE</scope>
    <source>
        <strain evidence="2">WU24</strain>
    </source>
</reference>
<evidence type="ECO:0000313" key="3">
    <source>
        <dbReference type="Proteomes" id="UP000663671"/>
    </source>
</evidence>
<sequence>MDRQHLVSQRAPEKRNNTILVRCCSQQVEPRNAQGEEVVSCGRPPGEASKRWLSSRSAATARASTEMGEITTEMGLGRKRRAQNCVQRADRVMFTKRANV</sequence>
<dbReference type="EMBL" id="CP069115">
    <property type="protein sequence ID" value="QSS65637.1"/>
    <property type="molecule type" value="Genomic_DNA"/>
</dbReference>